<evidence type="ECO:0000256" key="1">
    <source>
        <dbReference type="SAM" id="MobiDB-lite"/>
    </source>
</evidence>
<name>A0A914Z2A6_9BILA</name>
<dbReference type="InterPro" id="IPR012677">
    <property type="entry name" value="Nucleotide-bd_a/b_plait_sf"/>
</dbReference>
<protein>
    <submittedName>
        <fullName evidence="4">RRM domain-containing protein</fullName>
    </submittedName>
</protein>
<evidence type="ECO:0000259" key="2">
    <source>
        <dbReference type="Pfam" id="PF22976"/>
    </source>
</evidence>
<feature type="domain" description="Heterogeneous nuclear ribonucleoprotein L RRM" evidence="2">
    <location>
        <begin position="371"/>
        <end position="461"/>
    </location>
</feature>
<dbReference type="SUPFAM" id="SSF54928">
    <property type="entry name" value="RNA-binding domain, RBD"/>
    <property type="match status" value="1"/>
</dbReference>
<feature type="compositionally biased region" description="Low complexity" evidence="1">
    <location>
        <begin position="126"/>
        <end position="150"/>
    </location>
</feature>
<dbReference type="InterPro" id="IPR055204">
    <property type="entry name" value="HNRNPL_RRM"/>
</dbReference>
<dbReference type="GO" id="GO:0003676">
    <property type="term" value="F:nucleic acid binding"/>
    <property type="evidence" value="ECO:0007669"/>
    <property type="project" value="InterPro"/>
</dbReference>
<evidence type="ECO:0000313" key="3">
    <source>
        <dbReference type="Proteomes" id="UP000887577"/>
    </source>
</evidence>
<feature type="compositionally biased region" description="Basic and acidic residues" evidence="1">
    <location>
        <begin position="205"/>
        <end position="246"/>
    </location>
</feature>
<keyword evidence="3" id="KW-1185">Reference proteome</keyword>
<dbReference type="PANTHER" id="PTHR15592">
    <property type="entry name" value="MATRIN 3/NUCLEAR PROTEIN 220-RELATED"/>
    <property type="match status" value="1"/>
</dbReference>
<proteinExistence type="predicted"/>
<dbReference type="InterPro" id="IPR035979">
    <property type="entry name" value="RBD_domain_sf"/>
</dbReference>
<feature type="compositionally biased region" description="Basic and acidic residues" evidence="1">
    <location>
        <begin position="174"/>
        <end position="190"/>
    </location>
</feature>
<organism evidence="3 4">
    <name type="scientific">Panagrolaimus superbus</name>
    <dbReference type="NCBI Taxonomy" id="310955"/>
    <lineage>
        <taxon>Eukaryota</taxon>
        <taxon>Metazoa</taxon>
        <taxon>Ecdysozoa</taxon>
        <taxon>Nematoda</taxon>
        <taxon>Chromadorea</taxon>
        <taxon>Rhabditida</taxon>
        <taxon>Tylenchina</taxon>
        <taxon>Panagrolaimomorpha</taxon>
        <taxon>Panagrolaimoidea</taxon>
        <taxon>Panagrolaimidae</taxon>
        <taxon>Panagrolaimus</taxon>
    </lineage>
</organism>
<feature type="compositionally biased region" description="Basic and acidic residues" evidence="1">
    <location>
        <begin position="30"/>
        <end position="65"/>
    </location>
</feature>
<sequence length="466" mass="51628">MKARSVNLNLKSLSHLKSKRPFTLNPNNENTEHGETDNGRNEYDAGDDASWRHDNGGGARRHEPDPSFTQPNSYASGGGYVPTNNYETNYRGRGSSTFRGRPRGGTYNPDAGRGGGYTGHSEGFFNNDRSNSYDSGYSSRGGSDRGSSYRGRGRGGSSGWNNDRPNGGGYDDGYDNRDSRDYYDRREHGSSSRGGFSDTRGGRGRGSENWRGGHERSSYRGGESDRYEGHGEYDRNHYNDSDDKNSRGPGYGPNWNGAVVMVYGVNPSQFTCDRLFNLLCCYGNCLKIKYMHSKPDTCMVQMGSSEEATAVIEHLQECEVFATKLSFRPSKQNIVHDVREPHTLADGSPAFRDYTSSTVHRFSSPQMAALNKIVFPNPELYWYNAPPIMSEEVMKKLFTQKHAPVPAQVTLLESSTSSSGLLRFNTIPEASEALMICNNMVIAGGVGSPPYVFKLSYASEEHKKAY</sequence>
<dbReference type="Pfam" id="PF13893">
    <property type="entry name" value="RRM_5"/>
    <property type="match status" value="1"/>
</dbReference>
<evidence type="ECO:0000313" key="4">
    <source>
        <dbReference type="WBParaSite" id="PSU_v2.g6492.t1"/>
    </source>
</evidence>
<dbReference type="Gene3D" id="3.30.70.330">
    <property type="match status" value="2"/>
</dbReference>
<dbReference type="WBParaSite" id="PSU_v2.g6492.t1">
    <property type="protein sequence ID" value="PSU_v2.g6492.t1"/>
    <property type="gene ID" value="PSU_v2.g6492"/>
</dbReference>
<feature type="compositionally biased region" description="Polar residues" evidence="1">
    <location>
        <begin position="82"/>
        <end position="98"/>
    </location>
</feature>
<reference evidence="4" key="1">
    <citation type="submission" date="2022-11" db="UniProtKB">
        <authorList>
            <consortium name="WormBaseParasite"/>
        </authorList>
    </citation>
    <scope>IDENTIFICATION</scope>
</reference>
<accession>A0A914Z2A6</accession>
<dbReference type="Proteomes" id="UP000887577">
    <property type="component" value="Unplaced"/>
</dbReference>
<feature type="region of interest" description="Disordered" evidence="1">
    <location>
        <begin position="1"/>
        <end position="250"/>
    </location>
</feature>
<dbReference type="Pfam" id="PF22976">
    <property type="entry name" value="RRM_10"/>
    <property type="match status" value="1"/>
</dbReference>
<dbReference type="AlphaFoldDB" id="A0A914Z2A6"/>
<dbReference type="CDD" id="cd12424">
    <property type="entry name" value="RRM3_hnRNPL_like"/>
    <property type="match status" value="1"/>
</dbReference>